<evidence type="ECO:0000313" key="2">
    <source>
        <dbReference type="Proteomes" id="UP001165064"/>
    </source>
</evidence>
<sequence length="240" mass="26759">MTTSGKKHTPRCIFVRHGQTEWSKSGQYTSVTDLPLTPFGVKQMRATGKALIGTSQTQLLKPADLKLIISSPRKRALQTKDLLLENIPESELSHVEVQIDEDIREWEYGKYEGLLTSDIKRLDPAGEDWNIWEHGTTAAGGEDWKQVTARIDRLIAKIRAVHKVALERNQPCDVVVIAHGHILRCFAARWVGYPINTNPKYMLDAGGVGVLSYQHHNIEEPALYLAGAFVPPDDEVSAGL</sequence>
<organism evidence="1 2">
    <name type="scientific">Ambrosiozyma monospora</name>
    <name type="common">Yeast</name>
    <name type="synonym">Endomycopsis monosporus</name>
    <dbReference type="NCBI Taxonomy" id="43982"/>
    <lineage>
        <taxon>Eukaryota</taxon>
        <taxon>Fungi</taxon>
        <taxon>Dikarya</taxon>
        <taxon>Ascomycota</taxon>
        <taxon>Saccharomycotina</taxon>
        <taxon>Pichiomycetes</taxon>
        <taxon>Pichiales</taxon>
        <taxon>Pichiaceae</taxon>
        <taxon>Ambrosiozyma</taxon>
    </lineage>
</organism>
<gene>
    <name evidence="1" type="ORF">Amon02_000636100</name>
</gene>
<accession>A0ACB5T8J1</accession>
<dbReference type="EMBL" id="BSXS01004941">
    <property type="protein sequence ID" value="GME83732.1"/>
    <property type="molecule type" value="Genomic_DNA"/>
</dbReference>
<comment type="caution">
    <text evidence="1">The sequence shown here is derived from an EMBL/GenBank/DDBJ whole genome shotgun (WGS) entry which is preliminary data.</text>
</comment>
<evidence type="ECO:0000313" key="1">
    <source>
        <dbReference type="EMBL" id="GME83732.1"/>
    </source>
</evidence>
<protein>
    <submittedName>
        <fullName evidence="1">Unnamed protein product</fullName>
    </submittedName>
</protein>
<proteinExistence type="predicted"/>
<dbReference type="Proteomes" id="UP001165064">
    <property type="component" value="Unassembled WGS sequence"/>
</dbReference>
<keyword evidence="2" id="KW-1185">Reference proteome</keyword>
<name>A0ACB5T8J1_AMBMO</name>
<reference evidence="1" key="1">
    <citation type="submission" date="2023-04" db="EMBL/GenBank/DDBJ databases">
        <title>Ambrosiozyma monospora NBRC 10751.</title>
        <authorList>
            <person name="Ichikawa N."/>
            <person name="Sato H."/>
            <person name="Tonouchi N."/>
        </authorList>
    </citation>
    <scope>NUCLEOTIDE SEQUENCE</scope>
    <source>
        <strain evidence="1">NBRC 10751</strain>
    </source>
</reference>